<dbReference type="InterPro" id="IPR027417">
    <property type="entry name" value="P-loop_NTPase"/>
</dbReference>
<evidence type="ECO:0000259" key="6">
    <source>
        <dbReference type="PROSITE" id="PS50893"/>
    </source>
</evidence>
<keyword evidence="3" id="KW-0813">Transport</keyword>
<protein>
    <submittedName>
        <fullName evidence="7">Peptide/nickel transport system ATP-binding protein</fullName>
    </submittedName>
</protein>
<dbReference type="Pfam" id="PF08352">
    <property type="entry name" value="oligo_HPY"/>
    <property type="match status" value="1"/>
</dbReference>
<dbReference type="InterPro" id="IPR003593">
    <property type="entry name" value="AAA+_ATPase"/>
</dbReference>
<dbReference type="Proteomes" id="UP000199236">
    <property type="component" value="Unassembled WGS sequence"/>
</dbReference>
<evidence type="ECO:0000256" key="2">
    <source>
        <dbReference type="ARBA" id="ARBA00005417"/>
    </source>
</evidence>
<dbReference type="STRING" id="655353.SAMN04488056_101130"/>
<keyword evidence="5 7" id="KW-0067">ATP-binding</keyword>
<dbReference type="AlphaFoldDB" id="A0A1I4ZKT5"/>
<dbReference type="PANTHER" id="PTHR43776">
    <property type="entry name" value="TRANSPORT ATP-BINDING PROTEIN"/>
    <property type="match status" value="1"/>
</dbReference>
<dbReference type="GO" id="GO:0005524">
    <property type="term" value="F:ATP binding"/>
    <property type="evidence" value="ECO:0007669"/>
    <property type="project" value="UniProtKB-KW"/>
</dbReference>
<keyword evidence="8" id="KW-1185">Reference proteome</keyword>
<dbReference type="Gene3D" id="3.40.50.300">
    <property type="entry name" value="P-loop containing nucleotide triphosphate hydrolases"/>
    <property type="match status" value="1"/>
</dbReference>
<dbReference type="CDD" id="cd03257">
    <property type="entry name" value="ABC_NikE_OppD_transporters"/>
    <property type="match status" value="1"/>
</dbReference>
<dbReference type="SMART" id="SM00382">
    <property type="entry name" value="AAA"/>
    <property type="match status" value="1"/>
</dbReference>
<evidence type="ECO:0000256" key="4">
    <source>
        <dbReference type="ARBA" id="ARBA00022741"/>
    </source>
</evidence>
<dbReference type="GO" id="GO:0005886">
    <property type="term" value="C:plasma membrane"/>
    <property type="evidence" value="ECO:0007669"/>
    <property type="project" value="UniProtKB-SubCell"/>
</dbReference>
<proteinExistence type="inferred from homology"/>
<dbReference type="GO" id="GO:0055085">
    <property type="term" value="P:transmembrane transport"/>
    <property type="evidence" value="ECO:0007669"/>
    <property type="project" value="UniProtKB-ARBA"/>
</dbReference>
<organism evidence="7 8">
    <name type="scientific">Cohaesibacter marisflavi</name>
    <dbReference type="NCBI Taxonomy" id="655353"/>
    <lineage>
        <taxon>Bacteria</taxon>
        <taxon>Pseudomonadati</taxon>
        <taxon>Pseudomonadota</taxon>
        <taxon>Alphaproteobacteria</taxon>
        <taxon>Hyphomicrobiales</taxon>
        <taxon>Cohaesibacteraceae</taxon>
    </lineage>
</organism>
<dbReference type="PANTHER" id="PTHR43776:SF7">
    <property type="entry name" value="D,D-DIPEPTIDE TRANSPORT ATP-BINDING PROTEIN DDPF-RELATED"/>
    <property type="match status" value="1"/>
</dbReference>
<keyword evidence="4" id="KW-0547">Nucleotide-binding</keyword>
<evidence type="ECO:0000256" key="3">
    <source>
        <dbReference type="ARBA" id="ARBA00022448"/>
    </source>
</evidence>
<dbReference type="InterPro" id="IPR050319">
    <property type="entry name" value="ABC_transp_ATP-bind"/>
</dbReference>
<comment type="similarity">
    <text evidence="2">Belongs to the ABC transporter superfamily.</text>
</comment>
<comment type="subcellular location">
    <subcellularLocation>
        <location evidence="1">Cell inner membrane</location>
        <topology evidence="1">Peripheral membrane protein</topology>
    </subcellularLocation>
</comment>
<sequence length="383" mass="43451">MTMDATRMDNSTKQENELLIEVKNLEVRFPIRKKKLFSSEVSYLRAVDDVSFDIRRGETVGLVGESGSGKTTVGRAILRAIDPTAGDVIFHTREHDIYLDELEGEELRRFRKKMGMVFSEGPHSIANMASDILRSFRPRMSLVFQDPYSSLNPRMTVRDIIAEPLVASGMMKNRDKIDQRVRDIASRCKLNLEHLRRFPHAFSGGQRQRICIARALVTRPDFVVCDESVSALDVSIQAEIVNLLKDLQEEMGVAFLFIAHDLSVVAQMSHRVAVMYVGKFVEYAPTESLFYKPRHPYTHALLSAIPTIDPDESFDPIRLEGEIPNPLAAPSGCRFHTRCPYATEQCASEIPTWQEIAPEHFVACHRVDEFDFSRDKQSADTTD</sequence>
<feature type="domain" description="ABC transporter" evidence="6">
    <location>
        <begin position="31"/>
        <end position="302"/>
    </location>
</feature>
<dbReference type="InterPro" id="IPR013563">
    <property type="entry name" value="Oligopep_ABC_C"/>
</dbReference>
<dbReference type="GO" id="GO:0016887">
    <property type="term" value="F:ATP hydrolysis activity"/>
    <property type="evidence" value="ECO:0007669"/>
    <property type="project" value="InterPro"/>
</dbReference>
<name>A0A1I4ZKT5_9HYPH</name>
<gene>
    <name evidence="7" type="ORF">SAMN04488056_101130</name>
</gene>
<evidence type="ECO:0000313" key="8">
    <source>
        <dbReference type="Proteomes" id="UP000199236"/>
    </source>
</evidence>
<evidence type="ECO:0000256" key="1">
    <source>
        <dbReference type="ARBA" id="ARBA00004417"/>
    </source>
</evidence>
<accession>A0A1I4ZKT5</accession>
<dbReference type="InterPro" id="IPR003439">
    <property type="entry name" value="ABC_transporter-like_ATP-bd"/>
</dbReference>
<dbReference type="PROSITE" id="PS00211">
    <property type="entry name" value="ABC_TRANSPORTER_1"/>
    <property type="match status" value="1"/>
</dbReference>
<evidence type="ECO:0000313" key="7">
    <source>
        <dbReference type="EMBL" id="SFN50886.1"/>
    </source>
</evidence>
<reference evidence="7 8" key="1">
    <citation type="submission" date="2016-10" db="EMBL/GenBank/DDBJ databases">
        <authorList>
            <person name="de Groot N.N."/>
        </authorList>
    </citation>
    <scope>NUCLEOTIDE SEQUENCE [LARGE SCALE GENOMIC DNA]</scope>
    <source>
        <strain evidence="7 8">CGMCC 1.9157</strain>
    </source>
</reference>
<dbReference type="SUPFAM" id="SSF52540">
    <property type="entry name" value="P-loop containing nucleoside triphosphate hydrolases"/>
    <property type="match status" value="1"/>
</dbReference>
<dbReference type="EMBL" id="FOVR01000001">
    <property type="protein sequence ID" value="SFN50886.1"/>
    <property type="molecule type" value="Genomic_DNA"/>
</dbReference>
<dbReference type="GO" id="GO:0015833">
    <property type="term" value="P:peptide transport"/>
    <property type="evidence" value="ECO:0007669"/>
    <property type="project" value="InterPro"/>
</dbReference>
<dbReference type="InterPro" id="IPR017871">
    <property type="entry name" value="ABC_transporter-like_CS"/>
</dbReference>
<evidence type="ECO:0000256" key="5">
    <source>
        <dbReference type="ARBA" id="ARBA00022840"/>
    </source>
</evidence>
<dbReference type="Pfam" id="PF00005">
    <property type="entry name" value="ABC_tran"/>
    <property type="match status" value="2"/>
</dbReference>
<dbReference type="NCBIfam" id="TIGR01727">
    <property type="entry name" value="oligo_HPY"/>
    <property type="match status" value="1"/>
</dbReference>
<dbReference type="PROSITE" id="PS50893">
    <property type="entry name" value="ABC_TRANSPORTER_2"/>
    <property type="match status" value="1"/>
</dbReference>